<accession>A0A6G1H5S8</accession>
<organism evidence="1 2">
    <name type="scientific">Aulographum hederae CBS 113979</name>
    <dbReference type="NCBI Taxonomy" id="1176131"/>
    <lineage>
        <taxon>Eukaryota</taxon>
        <taxon>Fungi</taxon>
        <taxon>Dikarya</taxon>
        <taxon>Ascomycota</taxon>
        <taxon>Pezizomycotina</taxon>
        <taxon>Dothideomycetes</taxon>
        <taxon>Pleosporomycetidae</taxon>
        <taxon>Aulographales</taxon>
        <taxon>Aulographaceae</taxon>
    </lineage>
</organism>
<protein>
    <submittedName>
        <fullName evidence="1">Uncharacterized protein</fullName>
    </submittedName>
</protein>
<evidence type="ECO:0000313" key="1">
    <source>
        <dbReference type="EMBL" id="KAF1988407.1"/>
    </source>
</evidence>
<reference evidence="1" key="1">
    <citation type="journal article" date="2020" name="Stud. Mycol.">
        <title>101 Dothideomycetes genomes: a test case for predicting lifestyles and emergence of pathogens.</title>
        <authorList>
            <person name="Haridas S."/>
            <person name="Albert R."/>
            <person name="Binder M."/>
            <person name="Bloem J."/>
            <person name="Labutti K."/>
            <person name="Salamov A."/>
            <person name="Andreopoulos B."/>
            <person name="Baker S."/>
            <person name="Barry K."/>
            <person name="Bills G."/>
            <person name="Bluhm B."/>
            <person name="Cannon C."/>
            <person name="Castanera R."/>
            <person name="Culley D."/>
            <person name="Daum C."/>
            <person name="Ezra D."/>
            <person name="Gonzalez J."/>
            <person name="Henrissat B."/>
            <person name="Kuo A."/>
            <person name="Liang C."/>
            <person name="Lipzen A."/>
            <person name="Lutzoni F."/>
            <person name="Magnuson J."/>
            <person name="Mondo S."/>
            <person name="Nolan M."/>
            <person name="Ohm R."/>
            <person name="Pangilinan J."/>
            <person name="Park H.-J."/>
            <person name="Ramirez L."/>
            <person name="Alfaro M."/>
            <person name="Sun H."/>
            <person name="Tritt A."/>
            <person name="Yoshinaga Y."/>
            <person name="Zwiers L.-H."/>
            <person name="Turgeon B."/>
            <person name="Goodwin S."/>
            <person name="Spatafora J."/>
            <person name="Crous P."/>
            <person name="Grigoriev I."/>
        </authorList>
    </citation>
    <scope>NUCLEOTIDE SEQUENCE</scope>
    <source>
        <strain evidence="1">CBS 113979</strain>
    </source>
</reference>
<sequence>MSHVLLVLLQRYRHIATGIAVHLAVLPHSPHIHSCHLVSTITITVSSQSPRCESRYSRVSQRSETSCRLRYV</sequence>
<gene>
    <name evidence="1" type="ORF">K402DRAFT_23408</name>
</gene>
<proteinExistence type="predicted"/>
<dbReference type="Proteomes" id="UP000800041">
    <property type="component" value="Unassembled WGS sequence"/>
</dbReference>
<keyword evidence="2" id="KW-1185">Reference proteome</keyword>
<dbReference type="EMBL" id="ML977148">
    <property type="protein sequence ID" value="KAF1988407.1"/>
    <property type="molecule type" value="Genomic_DNA"/>
</dbReference>
<dbReference type="AlphaFoldDB" id="A0A6G1H5S8"/>
<evidence type="ECO:0000313" key="2">
    <source>
        <dbReference type="Proteomes" id="UP000800041"/>
    </source>
</evidence>
<name>A0A6G1H5S8_9PEZI</name>